<dbReference type="SMART" id="SM00339">
    <property type="entry name" value="FH"/>
    <property type="match status" value="1"/>
</dbReference>
<dbReference type="SUPFAM" id="SSF46785">
    <property type="entry name" value="Winged helix' DNA-binding domain"/>
    <property type="match status" value="1"/>
</dbReference>
<evidence type="ECO:0000256" key="8">
    <source>
        <dbReference type="ARBA" id="ARBA00034770"/>
    </source>
</evidence>
<dbReference type="InterPro" id="IPR018122">
    <property type="entry name" value="TF_fork_head_CS_1"/>
</dbReference>
<dbReference type="InterPro" id="IPR030456">
    <property type="entry name" value="TF_fork_head_CS_2"/>
</dbReference>
<keyword evidence="3" id="KW-0805">Transcription regulation</keyword>
<dbReference type="Pfam" id="PF00250">
    <property type="entry name" value="Forkhead"/>
    <property type="match status" value="1"/>
</dbReference>
<evidence type="ECO:0000256" key="7">
    <source>
        <dbReference type="ARBA" id="ARBA00023242"/>
    </source>
</evidence>
<evidence type="ECO:0000313" key="12">
    <source>
        <dbReference type="Proteomes" id="UP000034805"/>
    </source>
</evidence>
<dbReference type="AlphaFoldDB" id="A0A0P7UHX8"/>
<evidence type="ECO:0000256" key="9">
    <source>
        <dbReference type="PROSITE-ProRule" id="PRU00089"/>
    </source>
</evidence>
<keyword evidence="6" id="KW-0804">Transcription</keyword>
<evidence type="ECO:0000256" key="2">
    <source>
        <dbReference type="ARBA" id="ARBA00022794"/>
    </source>
</evidence>
<dbReference type="PRINTS" id="PR00053">
    <property type="entry name" value="FORKHEAD"/>
</dbReference>
<dbReference type="GO" id="GO:0005634">
    <property type="term" value="C:nucleus"/>
    <property type="evidence" value="ECO:0007669"/>
    <property type="project" value="UniProtKB-SubCell"/>
</dbReference>
<feature type="DNA-binding region" description="Fork-head" evidence="9">
    <location>
        <begin position="129"/>
        <end position="223"/>
    </location>
</feature>
<dbReference type="PROSITE" id="PS00657">
    <property type="entry name" value="FORK_HEAD_1"/>
    <property type="match status" value="1"/>
</dbReference>
<proteinExistence type="inferred from homology"/>
<evidence type="ECO:0000256" key="1">
    <source>
        <dbReference type="ARBA" id="ARBA00004123"/>
    </source>
</evidence>
<dbReference type="Proteomes" id="UP000034805">
    <property type="component" value="Unassembled WGS sequence"/>
</dbReference>
<dbReference type="GO" id="GO:0000978">
    <property type="term" value="F:RNA polymerase II cis-regulatory region sequence-specific DNA binding"/>
    <property type="evidence" value="ECO:0007669"/>
    <property type="project" value="TreeGrafter"/>
</dbReference>
<keyword evidence="4 9" id="KW-0238">DNA-binding</keyword>
<accession>A0A0P7UHX8</accession>
<comment type="subcellular location">
    <subcellularLocation>
        <location evidence="1 9">Nucleus</location>
    </subcellularLocation>
</comment>
<reference evidence="11 12" key="1">
    <citation type="submission" date="2015-08" db="EMBL/GenBank/DDBJ databases">
        <title>The genome of the Asian arowana (Scleropages formosus).</title>
        <authorList>
            <person name="Tan M.H."/>
            <person name="Gan H.M."/>
            <person name="Croft L.J."/>
            <person name="Austin C.M."/>
        </authorList>
    </citation>
    <scope>NUCLEOTIDE SEQUENCE [LARGE SCALE GENOMIC DNA]</scope>
    <source>
        <strain evidence="11">Aro1</strain>
    </source>
</reference>
<dbReference type="PROSITE" id="PS00658">
    <property type="entry name" value="FORK_HEAD_2"/>
    <property type="match status" value="1"/>
</dbReference>
<dbReference type="GO" id="GO:0003146">
    <property type="term" value="P:heart jogging"/>
    <property type="evidence" value="ECO:0007669"/>
    <property type="project" value="UniProtKB-ARBA"/>
</dbReference>
<dbReference type="PANTHER" id="PTHR46805">
    <property type="entry name" value="FORKHEAD BOX PROTEIN J1"/>
    <property type="match status" value="1"/>
</dbReference>
<evidence type="ECO:0000259" key="10">
    <source>
        <dbReference type="PROSITE" id="PS50039"/>
    </source>
</evidence>
<dbReference type="CDD" id="cd20023">
    <property type="entry name" value="FH_FOXJ1"/>
    <property type="match status" value="1"/>
</dbReference>
<keyword evidence="2" id="KW-0970">Cilium biogenesis/degradation</keyword>
<comment type="similarity">
    <text evidence="8">Belongs to the FOXJ1 family.</text>
</comment>
<dbReference type="STRING" id="113540.ENSSFOP00015025780"/>
<keyword evidence="5" id="KW-0010">Activator</keyword>
<evidence type="ECO:0000313" key="11">
    <source>
        <dbReference type="EMBL" id="KPP73862.1"/>
    </source>
</evidence>
<sequence>MSLSGVWSDGSVGFKGDDLAHSSNGLVTMDDRLTNLGWLQEFTISVNRAQKTSSHQNQIHLCEHQKMVSSDVTPLPTAQDPVSMDTPRSPGFSTSMALKKGISSSSLPSLVTHGHCPQEVDYKTNPNVRPPYSYATLICMAMQASKSSKITLSYIYEWIKENFCYFRHVGPSWQNSIRHSLSVNKCFIKVPRQKGGPEKRGFWTIDPRNADQLLRDAYKKTRMPSVKINPAFQALVKPSPIAHSGFPPAVEGVVSVSPESKNMWQEFRQVTGADQNWDPSKIKRAVPRSGKRCNFKRKRANQNRMIPAKMSRHFSSPLLSFDEQESQGPLKDSTNWVVTLENDQDQAVHNTHISCLQQRSPSEVSEDSEGTHIMPLTQENILDLDNNPATADITQQCVSPGKDDCITPGSIKQLSPIDSNQDLAVHATQTGHPQQQNPTEARADSEGAHLFFQTLEEFWDNDVKAFRAAADSTWQPLAIYVYVSDDCETLLDLIEELIPESTVQLSIIQDNQDLAVNTVDNGRSQQQSPMEVIRHSEGAYFFPQPKDETWDFNVKTFLSSADTTWQDGCDALLNSIGELNPGSTVQLSSIEDCQDLGVNTMHTGPPQQQSLGEARVDSEDDHFFSQPQEETWEFNVKTFLTSTDHTWQDDWDTLLTGELSLDSNSKLSPTWQLCGC</sequence>
<dbReference type="InterPro" id="IPR001766">
    <property type="entry name" value="Fork_head_dom"/>
</dbReference>
<dbReference type="FunFam" id="1.10.10.10:FF:000030">
    <property type="entry name" value="Forkhead box protein K2"/>
    <property type="match status" value="1"/>
</dbReference>
<feature type="domain" description="Fork-head" evidence="10">
    <location>
        <begin position="129"/>
        <end position="223"/>
    </location>
</feature>
<dbReference type="InterPro" id="IPR036388">
    <property type="entry name" value="WH-like_DNA-bd_sf"/>
</dbReference>
<dbReference type="GO" id="GO:0001947">
    <property type="term" value="P:heart looping"/>
    <property type="evidence" value="ECO:0007669"/>
    <property type="project" value="UniProtKB-ARBA"/>
</dbReference>
<dbReference type="EMBL" id="JARO02002003">
    <property type="protein sequence ID" value="KPP73862.1"/>
    <property type="molecule type" value="Genomic_DNA"/>
</dbReference>
<evidence type="ECO:0000256" key="3">
    <source>
        <dbReference type="ARBA" id="ARBA00023015"/>
    </source>
</evidence>
<dbReference type="Gene3D" id="1.10.10.10">
    <property type="entry name" value="Winged helix-like DNA-binding domain superfamily/Winged helix DNA-binding domain"/>
    <property type="match status" value="1"/>
</dbReference>
<name>A0A0P7UHX8_SCLFO</name>
<dbReference type="PANTHER" id="PTHR46805:SF3">
    <property type="entry name" value="FORKHEAD BOX PROTEIN J1-B"/>
    <property type="match status" value="1"/>
</dbReference>
<protein>
    <recommendedName>
        <fullName evidence="10">Fork-head domain-containing protein</fullName>
    </recommendedName>
</protein>
<evidence type="ECO:0000256" key="4">
    <source>
        <dbReference type="ARBA" id="ARBA00023125"/>
    </source>
</evidence>
<evidence type="ECO:0000256" key="5">
    <source>
        <dbReference type="ARBA" id="ARBA00023159"/>
    </source>
</evidence>
<dbReference type="InterPro" id="IPR036390">
    <property type="entry name" value="WH_DNA-bd_sf"/>
</dbReference>
<dbReference type="InterPro" id="IPR047512">
    <property type="entry name" value="FH_FOXJ1"/>
</dbReference>
<dbReference type="PROSITE" id="PS50039">
    <property type="entry name" value="FORK_HEAD_3"/>
    <property type="match status" value="1"/>
</dbReference>
<dbReference type="InterPro" id="IPR047513">
    <property type="entry name" value="FOXJ1"/>
</dbReference>
<organism evidence="11 12">
    <name type="scientific">Scleropages formosus</name>
    <name type="common">Asian bonytongue</name>
    <name type="synonym">Osteoglossum formosum</name>
    <dbReference type="NCBI Taxonomy" id="113540"/>
    <lineage>
        <taxon>Eukaryota</taxon>
        <taxon>Metazoa</taxon>
        <taxon>Chordata</taxon>
        <taxon>Craniata</taxon>
        <taxon>Vertebrata</taxon>
        <taxon>Euteleostomi</taxon>
        <taxon>Actinopterygii</taxon>
        <taxon>Neopterygii</taxon>
        <taxon>Teleostei</taxon>
        <taxon>Osteoglossocephala</taxon>
        <taxon>Osteoglossomorpha</taxon>
        <taxon>Osteoglossiformes</taxon>
        <taxon>Osteoglossidae</taxon>
        <taxon>Scleropages</taxon>
    </lineage>
</organism>
<dbReference type="GO" id="GO:0060271">
    <property type="term" value="P:cilium assembly"/>
    <property type="evidence" value="ECO:0007669"/>
    <property type="project" value="UniProtKB-ARBA"/>
</dbReference>
<comment type="caution">
    <text evidence="11">The sequence shown here is derived from an EMBL/GenBank/DDBJ whole genome shotgun (WGS) entry which is preliminary data.</text>
</comment>
<gene>
    <name evidence="11" type="ORF">Z043_107026</name>
</gene>
<dbReference type="GO" id="GO:0000981">
    <property type="term" value="F:DNA-binding transcription factor activity, RNA polymerase II-specific"/>
    <property type="evidence" value="ECO:0007669"/>
    <property type="project" value="TreeGrafter"/>
</dbReference>
<keyword evidence="7 9" id="KW-0539">Nucleus</keyword>
<evidence type="ECO:0000256" key="6">
    <source>
        <dbReference type="ARBA" id="ARBA00023163"/>
    </source>
</evidence>